<dbReference type="AlphaFoldDB" id="A0A5B8W795"/>
<dbReference type="KEGG" id="mgk:FSB76_23460"/>
<dbReference type="RefSeq" id="WP_147057712.1">
    <property type="nucleotide sequence ID" value="NZ_CP042437.1"/>
</dbReference>
<evidence type="ECO:0000313" key="2">
    <source>
        <dbReference type="Proteomes" id="UP000321362"/>
    </source>
</evidence>
<sequence>MDITNYLSGITANITSETAPKSIPATVVGNAFTNLANLTKTAVEQKLDITGSTIFLTGVTNSQVTAAIGYIPGNVNATITTSKNLFNLNDSNVSLGHALLPGNTVPVVNANYNTTGFIPVVAGSAYTMTYKGNIQWYNSAFGFVAESLSTDTGKTQTAPTGSLYVRCNVLLANWNLFQFESGTASTVYTAWTAPVKILTGYQADSISAALATSLAVQPNSITPELTTFFDVSPNLFNPADPDVLLGYSLASGGASQVNAAFNLTGYIPVTANSTISVSYKNSMSYYTSGKVFISSSPQSDTNKQQVVPTGAAFVKCNVALASWATFQLEVGSSNTSYQPYGIKTIKSVNLPTTTAVTVTPTYNYTNGTAQLFLKEALTSEKQVFKIGINGDSILDSGHQIISFPDEFGLGKYQQGYGYLSYDGIERRMYNYLNFNKPIWANALLTTAWTYTGTVSNTVSAIMPNIEPMKLLADSTSGNTASVSITGYQTAVFVFEGGASGTTGQTGVVNITVSVNGGSFVNPSTILKGNLTKRGFGTTQIFDPAVDTFDTSFVQPNTIQADNTYSSEIELFYNGLSTGNTYTFKITRAAAALPVRLWGCYYFTGQTLIVHNRTKPGFNWVLLKNQFYSDFVLSNTDWVIMQSPMYHDPDLTTAETNMNAFIANVKSYGVKLCLTSCPGAGVATTGSAAAILGDTNSSFYVPGMQFYTYFNRLRKFNVNTIASGSTPVYGDVYNVTISGTTYPVTITAGATSTLINVNVLENFPQAPNFPFTLTKVSGNSGSTSAMTVTSQLGFYTMEQHRDLIRKVCYQQNLRFVDLLQAFADLTATLGESQSTSAYTMDSGHPLYASVLAASGNQSSYPGLSAPFQMNYLSNYFNLGDGHHLQYPAQIYIYNVLRMELLGNCAFKS</sequence>
<name>A0A5B8W795_9SPHI</name>
<dbReference type="OrthoDB" id="6315383at2"/>
<dbReference type="EMBL" id="CP042437">
    <property type="protein sequence ID" value="QEC78762.1"/>
    <property type="molecule type" value="Genomic_DNA"/>
</dbReference>
<organism evidence="1 2">
    <name type="scientific">Mucilaginibacter ginsenosidivorax</name>
    <dbReference type="NCBI Taxonomy" id="862126"/>
    <lineage>
        <taxon>Bacteria</taxon>
        <taxon>Pseudomonadati</taxon>
        <taxon>Bacteroidota</taxon>
        <taxon>Sphingobacteriia</taxon>
        <taxon>Sphingobacteriales</taxon>
        <taxon>Sphingobacteriaceae</taxon>
        <taxon>Mucilaginibacter</taxon>
    </lineage>
</organism>
<reference evidence="1 2" key="1">
    <citation type="journal article" date="2013" name="J. Microbiol.">
        <title>Mucilaginibacter ginsenosidivorax sp. nov., with ginsenoside converting activity isolated from sediment.</title>
        <authorList>
            <person name="Kim J.K."/>
            <person name="Choi T.E."/>
            <person name="Liu Q.M."/>
            <person name="Park H.Y."/>
            <person name="Yi T.H."/>
            <person name="Yoon M.H."/>
            <person name="Kim S.C."/>
            <person name="Im W.T."/>
        </authorList>
    </citation>
    <scope>NUCLEOTIDE SEQUENCE [LARGE SCALE GENOMIC DNA]</scope>
    <source>
        <strain evidence="1 2">KHI28</strain>
    </source>
</reference>
<accession>A0A5B8W795</accession>
<evidence type="ECO:0000313" key="1">
    <source>
        <dbReference type="EMBL" id="QEC78762.1"/>
    </source>
</evidence>
<proteinExistence type="predicted"/>
<keyword evidence="2" id="KW-1185">Reference proteome</keyword>
<dbReference type="Proteomes" id="UP000321362">
    <property type="component" value="Chromosome"/>
</dbReference>
<gene>
    <name evidence="1" type="ORF">FSB76_23460</name>
</gene>
<dbReference type="SUPFAM" id="SSF52266">
    <property type="entry name" value="SGNH hydrolase"/>
    <property type="match status" value="1"/>
</dbReference>
<protein>
    <submittedName>
        <fullName evidence="1">Uncharacterized protein</fullName>
    </submittedName>
</protein>